<sequence>MAQKTCAACDCELDGDAITVTIGGRSVEVCCEECAQKLREAGASAHGVAGLQRSGAQRPLVGPRPVVVTAALQPER</sequence>
<reference evidence="2" key="1">
    <citation type="journal article" date="2019" name="Int. J. Syst. Evol. Microbiol.">
        <title>The Global Catalogue of Microorganisms (GCM) 10K type strain sequencing project: providing services to taxonomists for standard genome sequencing and annotation.</title>
        <authorList>
            <consortium name="The Broad Institute Genomics Platform"/>
            <consortium name="The Broad Institute Genome Sequencing Center for Infectious Disease"/>
            <person name="Wu L."/>
            <person name="Ma J."/>
        </authorList>
    </citation>
    <scope>NUCLEOTIDE SEQUENCE [LARGE SCALE GENOMIC DNA]</scope>
    <source>
        <strain evidence="2">CCUG 55491</strain>
    </source>
</reference>
<accession>A0ABW2YP67</accession>
<evidence type="ECO:0000313" key="1">
    <source>
        <dbReference type="EMBL" id="MFD0740214.1"/>
    </source>
</evidence>
<comment type="caution">
    <text evidence="1">The sequence shown here is derived from an EMBL/GenBank/DDBJ whole genome shotgun (WGS) entry which is preliminary data.</text>
</comment>
<dbReference type="Proteomes" id="UP001597090">
    <property type="component" value="Unassembled WGS sequence"/>
</dbReference>
<protein>
    <recommendedName>
        <fullName evidence="3">TRASH domain-containing protein</fullName>
    </recommendedName>
</protein>
<proteinExistence type="predicted"/>
<dbReference type="RefSeq" id="WP_386813322.1">
    <property type="nucleotide sequence ID" value="NZ_JBHTIH010000007.1"/>
</dbReference>
<name>A0ABW2YP67_9GAMM</name>
<evidence type="ECO:0008006" key="3">
    <source>
        <dbReference type="Google" id="ProtNLM"/>
    </source>
</evidence>
<dbReference type="EMBL" id="JBHTIH010000007">
    <property type="protein sequence ID" value="MFD0740214.1"/>
    <property type="molecule type" value="Genomic_DNA"/>
</dbReference>
<gene>
    <name evidence="1" type="ORF">ACFQZQ_13095</name>
</gene>
<keyword evidence="2" id="KW-1185">Reference proteome</keyword>
<evidence type="ECO:0000313" key="2">
    <source>
        <dbReference type="Proteomes" id="UP001597090"/>
    </source>
</evidence>
<organism evidence="1 2">
    <name type="scientific">Lysobacter koreensis</name>
    <dbReference type="NCBI Taxonomy" id="266122"/>
    <lineage>
        <taxon>Bacteria</taxon>
        <taxon>Pseudomonadati</taxon>
        <taxon>Pseudomonadota</taxon>
        <taxon>Gammaproteobacteria</taxon>
        <taxon>Lysobacterales</taxon>
        <taxon>Lysobacteraceae</taxon>
        <taxon>Lysobacter</taxon>
    </lineage>
</organism>